<protein>
    <submittedName>
        <fullName evidence="6">Uncharacterized protein</fullName>
    </submittedName>
</protein>
<comment type="similarity">
    <text evidence="1">Belongs to the glycosyltransferase 34 family.</text>
</comment>
<evidence type="ECO:0000256" key="3">
    <source>
        <dbReference type="ARBA" id="ARBA00022679"/>
    </source>
</evidence>
<evidence type="ECO:0000256" key="1">
    <source>
        <dbReference type="ARBA" id="ARBA00005664"/>
    </source>
</evidence>
<dbReference type="GO" id="GO:0016757">
    <property type="term" value="F:glycosyltransferase activity"/>
    <property type="evidence" value="ECO:0007669"/>
    <property type="project" value="UniProtKB-KW"/>
</dbReference>
<evidence type="ECO:0000256" key="5">
    <source>
        <dbReference type="SAM" id="Phobius"/>
    </source>
</evidence>
<dbReference type="InterPro" id="IPR029044">
    <property type="entry name" value="Nucleotide-diphossugar_trans"/>
</dbReference>
<accession>A0A8H7QHC8</accession>
<sequence>MAGSELPFPNNARAENATIFGGSRFGRKKRTIFVLLLVAVFFVLWFNSDLDRLSNTVVDSGSAQSPKSTTVAPSVVIEDDEADLDEQPEPAPAVETEKAPVKAVEEQKKKKKPSTVAVLPDESTPQHFKYLMIIASRASNLSRRQLIRKTYFGMEDNLEPCMKKDKGFNYMFWVYGEKPMSKTPERRLYETEKIEWNDLEKVDQSAYSQDEVLKWAETTLKERGVTYDYLVIQDAYSLIQLNYIQQTIQSEVGQFPTGKLATDLAWVSPGNKNALVAGSTAVQKLLENESEYKDVITEGENTLMANFYEFHRSVLVQLNFVTAKKELSRLQALKENSPFFISETNRFATWKNHVESIADLTIAVSNIYQDSDFAAVAHTLNLGGSSVCKPLEKASIAVVTSSFIYDNCMEPSASLAADNKRSYALKHNYAFVARSGEFAQQQLREEKRRPVWGKIDVVQKVLPKYDWLFWMDMDAVIMNPEQTVQTLLDEFRNSFPEGPRAFEKTIDLVISKPTKDKMINAGVFFMRNTEWAQKFLNTLQESTYWYNKGPSYEQGAMWDLIQEPGYKEHVLLLENDDHTFNTFPKLYVPGDFIVHFAPDKCPNSAVLGGLKAARQIQQGQTVTSFQED</sequence>
<dbReference type="Proteomes" id="UP000603453">
    <property type="component" value="Unassembled WGS sequence"/>
</dbReference>
<dbReference type="PANTHER" id="PTHR31306:SF4">
    <property type="entry name" value="ALPHA-1,2-GALACTOSYLTRANSFERASE"/>
    <property type="match status" value="1"/>
</dbReference>
<dbReference type="AlphaFoldDB" id="A0A8H7QHC8"/>
<evidence type="ECO:0000313" key="7">
    <source>
        <dbReference type="Proteomes" id="UP000603453"/>
    </source>
</evidence>
<proteinExistence type="inferred from homology"/>
<dbReference type="Pfam" id="PF05637">
    <property type="entry name" value="Glyco_transf_34"/>
    <property type="match status" value="1"/>
</dbReference>
<name>A0A8H7QHC8_9FUNG</name>
<gene>
    <name evidence="6" type="ORF">INT47_013194</name>
</gene>
<keyword evidence="5" id="KW-0812">Transmembrane</keyword>
<organism evidence="6 7">
    <name type="scientific">Mucor saturninus</name>
    <dbReference type="NCBI Taxonomy" id="64648"/>
    <lineage>
        <taxon>Eukaryota</taxon>
        <taxon>Fungi</taxon>
        <taxon>Fungi incertae sedis</taxon>
        <taxon>Mucoromycota</taxon>
        <taxon>Mucoromycotina</taxon>
        <taxon>Mucoromycetes</taxon>
        <taxon>Mucorales</taxon>
        <taxon>Mucorineae</taxon>
        <taxon>Mucoraceae</taxon>
        <taxon>Mucor</taxon>
    </lineage>
</organism>
<evidence type="ECO:0000256" key="4">
    <source>
        <dbReference type="SAM" id="MobiDB-lite"/>
    </source>
</evidence>
<dbReference type="PANTHER" id="PTHR31306">
    <property type="entry name" value="ALPHA-1,6-MANNOSYLTRANSFERASE MNN11-RELATED"/>
    <property type="match status" value="1"/>
</dbReference>
<keyword evidence="5" id="KW-0472">Membrane</keyword>
<feature type="compositionally biased region" description="Basic and acidic residues" evidence="4">
    <location>
        <begin position="95"/>
        <end position="108"/>
    </location>
</feature>
<keyword evidence="2" id="KW-0328">Glycosyltransferase</keyword>
<dbReference type="OrthoDB" id="205108at2759"/>
<feature type="region of interest" description="Disordered" evidence="4">
    <location>
        <begin position="82"/>
        <end position="118"/>
    </location>
</feature>
<dbReference type="Gene3D" id="3.90.550.10">
    <property type="entry name" value="Spore Coat Polysaccharide Biosynthesis Protein SpsA, Chain A"/>
    <property type="match status" value="1"/>
</dbReference>
<feature type="transmembrane region" description="Helical" evidence="5">
    <location>
        <begin position="31"/>
        <end position="48"/>
    </location>
</feature>
<evidence type="ECO:0000256" key="2">
    <source>
        <dbReference type="ARBA" id="ARBA00022676"/>
    </source>
</evidence>
<dbReference type="EMBL" id="JAEPRD010000275">
    <property type="protein sequence ID" value="KAG2192692.1"/>
    <property type="molecule type" value="Genomic_DNA"/>
</dbReference>
<dbReference type="InterPro" id="IPR008630">
    <property type="entry name" value="Glyco_trans_34"/>
</dbReference>
<keyword evidence="5" id="KW-1133">Transmembrane helix</keyword>
<keyword evidence="7" id="KW-1185">Reference proteome</keyword>
<dbReference type="SUPFAM" id="SSF53448">
    <property type="entry name" value="Nucleotide-diphospho-sugar transferases"/>
    <property type="match status" value="1"/>
</dbReference>
<dbReference type="GO" id="GO:0006487">
    <property type="term" value="P:protein N-linked glycosylation"/>
    <property type="evidence" value="ECO:0007669"/>
    <property type="project" value="TreeGrafter"/>
</dbReference>
<dbReference type="GO" id="GO:0000139">
    <property type="term" value="C:Golgi membrane"/>
    <property type="evidence" value="ECO:0007669"/>
    <property type="project" value="TreeGrafter"/>
</dbReference>
<keyword evidence="3" id="KW-0808">Transferase</keyword>
<reference evidence="6" key="1">
    <citation type="submission" date="2020-12" db="EMBL/GenBank/DDBJ databases">
        <title>Metabolic potential, ecology and presence of endohyphal bacteria is reflected in genomic diversity of Mucoromycotina.</title>
        <authorList>
            <person name="Muszewska A."/>
            <person name="Okrasinska A."/>
            <person name="Steczkiewicz K."/>
            <person name="Drgas O."/>
            <person name="Orlowska M."/>
            <person name="Perlinska-Lenart U."/>
            <person name="Aleksandrzak-Piekarczyk T."/>
            <person name="Szatraj K."/>
            <person name="Zielenkiewicz U."/>
            <person name="Pilsyk S."/>
            <person name="Malc E."/>
            <person name="Mieczkowski P."/>
            <person name="Kruszewska J.S."/>
            <person name="Biernat P."/>
            <person name="Pawlowska J."/>
        </authorList>
    </citation>
    <scope>NUCLEOTIDE SEQUENCE</scope>
    <source>
        <strain evidence="6">WA0000017839</strain>
    </source>
</reference>
<evidence type="ECO:0000313" key="6">
    <source>
        <dbReference type="EMBL" id="KAG2192692.1"/>
    </source>
</evidence>
<comment type="caution">
    <text evidence="6">The sequence shown here is derived from an EMBL/GenBank/DDBJ whole genome shotgun (WGS) entry which is preliminary data.</text>
</comment>